<evidence type="ECO:0000313" key="2">
    <source>
        <dbReference type="Proteomes" id="UP000572377"/>
    </source>
</evidence>
<evidence type="ECO:0008006" key="3">
    <source>
        <dbReference type="Google" id="ProtNLM"/>
    </source>
</evidence>
<gene>
    <name evidence="1" type="ORF">HMH01_09080</name>
</gene>
<proteinExistence type="predicted"/>
<accession>A0A849L304</accession>
<comment type="caution">
    <text evidence="1">The sequence shown here is derived from an EMBL/GenBank/DDBJ whole genome shotgun (WGS) entry which is preliminary data.</text>
</comment>
<protein>
    <recommendedName>
        <fullName evidence="3">Sulfotransferase family protein</fullName>
    </recommendedName>
</protein>
<dbReference type="SUPFAM" id="SSF52540">
    <property type="entry name" value="P-loop containing nucleoside triphosphate hydrolases"/>
    <property type="match status" value="1"/>
</dbReference>
<dbReference type="RefSeq" id="WP_171324480.1">
    <property type="nucleotide sequence ID" value="NZ_JABFBC010000001.1"/>
</dbReference>
<dbReference type="AlphaFoldDB" id="A0A849L304"/>
<dbReference type="InterPro" id="IPR027417">
    <property type="entry name" value="P-loop_NTPase"/>
</dbReference>
<dbReference type="Gene3D" id="3.40.50.300">
    <property type="entry name" value="P-loop containing nucleotide triphosphate hydrolases"/>
    <property type="match status" value="1"/>
</dbReference>
<organism evidence="1 2">
    <name type="scientific">Halovulum dunhuangense</name>
    <dbReference type="NCBI Taxonomy" id="1505036"/>
    <lineage>
        <taxon>Bacteria</taxon>
        <taxon>Pseudomonadati</taxon>
        <taxon>Pseudomonadota</taxon>
        <taxon>Alphaproteobacteria</taxon>
        <taxon>Rhodobacterales</taxon>
        <taxon>Paracoccaceae</taxon>
        <taxon>Halovulum</taxon>
    </lineage>
</organism>
<reference evidence="1 2" key="1">
    <citation type="submission" date="2020-05" db="EMBL/GenBank/DDBJ databases">
        <title>Gimesia benthica sp. nov., a novel planctomycete isolated from a deep-sea water sample of the Northwest Indian Ocean.</title>
        <authorList>
            <person name="Wang J."/>
            <person name="Ruan C."/>
            <person name="Song L."/>
            <person name="Zhu Y."/>
            <person name="Li A."/>
            <person name="Zheng X."/>
            <person name="Wang L."/>
            <person name="Lu Z."/>
            <person name="Huang Y."/>
            <person name="Du W."/>
            <person name="Zhou Y."/>
            <person name="Huang L."/>
            <person name="Dai X."/>
        </authorList>
    </citation>
    <scope>NUCLEOTIDE SEQUENCE [LARGE SCALE GENOMIC DNA]</scope>
    <source>
        <strain evidence="1 2">YYQ-30</strain>
    </source>
</reference>
<evidence type="ECO:0000313" key="1">
    <source>
        <dbReference type="EMBL" id="NNU80587.1"/>
    </source>
</evidence>
<dbReference type="Proteomes" id="UP000572377">
    <property type="component" value="Unassembled WGS sequence"/>
</dbReference>
<sequence length="207" mass="24089">MLLHVEGRFAYLAMTKTGSTSVENAIRRRCHILFTRHHRVTHMPAHHFERYLRPYLTETGIGPIDTVCQLRHPVDWLESWWRYRSRPEEGAASTAGISFESFANDYMDRADRPCLRDLWRPQAFLCDASGKLIVDIVFRFEEMDLFARFLSRRLDHPVTIEHHNASPRRRAELAPATRARLEAYFAPELDIWESGTARTVTPPSRAA</sequence>
<name>A0A849L304_9RHOB</name>
<keyword evidence="2" id="KW-1185">Reference proteome</keyword>
<dbReference type="EMBL" id="JABFBC010000001">
    <property type="protein sequence ID" value="NNU80587.1"/>
    <property type="molecule type" value="Genomic_DNA"/>
</dbReference>